<keyword evidence="3" id="KW-1185">Reference proteome</keyword>
<evidence type="ECO:0000313" key="3">
    <source>
        <dbReference type="Proteomes" id="UP001487740"/>
    </source>
</evidence>
<name>A0AAW0SR28_SCYPA</name>
<sequence length="166" mass="18323">MVVAVLKRRARGHRSKGDGTPAHTLDTRINLHHSVLKAQEHTITTITTVLWHHTSGIIPSDNLPLLWVHLRSCHQPLDDIHLHILGDKSSPGSPSFQDTPPSTQAGSSRVYQTDTNTHVTKRTHVPASGDNSNLGYELLSHVWCLKYDALKGHGEHRLGGPSNGRR</sequence>
<dbReference type="EMBL" id="JARAKH010000047">
    <property type="protein sequence ID" value="KAK8377441.1"/>
    <property type="molecule type" value="Genomic_DNA"/>
</dbReference>
<feature type="region of interest" description="Disordered" evidence="1">
    <location>
        <begin position="88"/>
        <end position="111"/>
    </location>
</feature>
<evidence type="ECO:0000256" key="1">
    <source>
        <dbReference type="SAM" id="MobiDB-lite"/>
    </source>
</evidence>
<organism evidence="2 3">
    <name type="scientific">Scylla paramamosain</name>
    <name type="common">Mud crab</name>
    <dbReference type="NCBI Taxonomy" id="85552"/>
    <lineage>
        <taxon>Eukaryota</taxon>
        <taxon>Metazoa</taxon>
        <taxon>Ecdysozoa</taxon>
        <taxon>Arthropoda</taxon>
        <taxon>Crustacea</taxon>
        <taxon>Multicrustacea</taxon>
        <taxon>Malacostraca</taxon>
        <taxon>Eumalacostraca</taxon>
        <taxon>Eucarida</taxon>
        <taxon>Decapoda</taxon>
        <taxon>Pleocyemata</taxon>
        <taxon>Brachyura</taxon>
        <taxon>Eubrachyura</taxon>
        <taxon>Portunoidea</taxon>
        <taxon>Portunidae</taxon>
        <taxon>Portuninae</taxon>
        <taxon>Scylla</taxon>
    </lineage>
</organism>
<gene>
    <name evidence="2" type="ORF">O3P69_013819</name>
</gene>
<comment type="caution">
    <text evidence="2">The sequence shown here is derived from an EMBL/GenBank/DDBJ whole genome shotgun (WGS) entry which is preliminary data.</text>
</comment>
<protein>
    <submittedName>
        <fullName evidence="2">Uncharacterized protein</fullName>
    </submittedName>
</protein>
<dbReference type="AlphaFoldDB" id="A0AAW0SR28"/>
<reference evidence="2 3" key="1">
    <citation type="submission" date="2023-03" db="EMBL/GenBank/DDBJ databases">
        <title>High-quality genome of Scylla paramamosain provides insights in environmental adaptation.</title>
        <authorList>
            <person name="Zhang L."/>
        </authorList>
    </citation>
    <scope>NUCLEOTIDE SEQUENCE [LARGE SCALE GENOMIC DNA]</scope>
    <source>
        <strain evidence="2">LZ_2023a</strain>
        <tissue evidence="2">Muscle</tissue>
    </source>
</reference>
<proteinExistence type="predicted"/>
<dbReference type="Proteomes" id="UP001487740">
    <property type="component" value="Unassembled WGS sequence"/>
</dbReference>
<evidence type="ECO:0000313" key="2">
    <source>
        <dbReference type="EMBL" id="KAK8377441.1"/>
    </source>
</evidence>
<accession>A0AAW0SR28</accession>
<feature type="compositionally biased region" description="Polar residues" evidence="1">
    <location>
        <begin position="90"/>
        <end position="111"/>
    </location>
</feature>